<dbReference type="EMBL" id="AWGH01000028">
    <property type="protein sequence ID" value="ODN87367.1"/>
    <property type="molecule type" value="Genomic_DNA"/>
</dbReference>
<dbReference type="Proteomes" id="UP000094819">
    <property type="component" value="Unassembled WGS sequence"/>
</dbReference>
<evidence type="ECO:0000256" key="1">
    <source>
        <dbReference type="SAM" id="MobiDB-lite"/>
    </source>
</evidence>
<feature type="compositionally biased region" description="Low complexity" evidence="1">
    <location>
        <begin position="9"/>
        <end position="21"/>
    </location>
</feature>
<evidence type="ECO:0008006" key="4">
    <source>
        <dbReference type="Google" id="ProtNLM"/>
    </source>
</evidence>
<feature type="region of interest" description="Disordered" evidence="1">
    <location>
        <begin position="225"/>
        <end position="248"/>
    </location>
</feature>
<evidence type="ECO:0000313" key="3">
    <source>
        <dbReference type="Proteomes" id="UP000094819"/>
    </source>
</evidence>
<dbReference type="Gene3D" id="3.40.50.150">
    <property type="entry name" value="Vaccinia Virus protein VP39"/>
    <property type="match status" value="1"/>
</dbReference>
<accession>A0A1E3IFJ5</accession>
<dbReference type="GeneID" id="30196202"/>
<dbReference type="OrthoDB" id="2013972at2759"/>
<organism evidence="2 3">
    <name type="scientific">Cryptococcus wingfieldii CBS 7118</name>
    <dbReference type="NCBI Taxonomy" id="1295528"/>
    <lineage>
        <taxon>Eukaryota</taxon>
        <taxon>Fungi</taxon>
        <taxon>Dikarya</taxon>
        <taxon>Basidiomycota</taxon>
        <taxon>Agaricomycotina</taxon>
        <taxon>Tremellomycetes</taxon>
        <taxon>Tremellales</taxon>
        <taxon>Cryptococcaceae</taxon>
        <taxon>Cryptococcus</taxon>
    </lineage>
</organism>
<keyword evidence="3" id="KW-1185">Reference proteome</keyword>
<feature type="region of interest" description="Disordered" evidence="1">
    <location>
        <begin position="1"/>
        <end position="36"/>
    </location>
</feature>
<feature type="compositionally biased region" description="Acidic residues" evidence="1">
    <location>
        <begin position="234"/>
        <end position="247"/>
    </location>
</feature>
<comment type="caution">
    <text evidence="2">The sequence shown here is derived from an EMBL/GenBank/DDBJ whole genome shotgun (WGS) entry which is preliminary data.</text>
</comment>
<evidence type="ECO:0000313" key="2">
    <source>
        <dbReference type="EMBL" id="ODN87367.1"/>
    </source>
</evidence>
<dbReference type="InterPro" id="IPR029063">
    <property type="entry name" value="SAM-dependent_MTases_sf"/>
</dbReference>
<name>A0A1E3IFJ5_9TREE</name>
<proteinExistence type="predicted"/>
<sequence>MRATHHDPTPLNLTPSLSHTLPPTPPARTCPSAPQVSESVQASIPAGYERWFKTWRGRTIKKVVGGGGWRCDELELERQESEYHVLRIVPFPAAVFKALNLPSSYGQPRVLEVGTGTGIWAINMADMFPHAEVIGLDTAPIQSHYAPKNCDFDITSSPTPPYSPTSFTLIHLPSPASQPGHPWLKTVGDLNVFYGMLRPRGWVGVGDWVGRPFVRRASRPFEATEMRRGKGGMEVEEEREEEEEEEVPVGTQAWYDAYEKSLRAMGHSFDMDRLETKLLSTEYDRREVVVPIGAHGGKQASVGRLQLLNMRAFVESVRFVLAEYGRYSDAEIEVLSDAYLRDMEVNRMFMRYRSLWIMKPSFQ</sequence>
<dbReference type="RefSeq" id="XP_019028927.1">
    <property type="nucleotide sequence ID" value="XM_019179009.1"/>
</dbReference>
<dbReference type="CDD" id="cd02440">
    <property type="entry name" value="AdoMet_MTases"/>
    <property type="match status" value="1"/>
</dbReference>
<protein>
    <recommendedName>
        <fullName evidence="4">Methyltransferase domain-containing protein</fullName>
    </recommendedName>
</protein>
<gene>
    <name evidence="2" type="ORF">L198_06991</name>
</gene>
<reference evidence="2 3" key="1">
    <citation type="submission" date="2016-06" db="EMBL/GenBank/DDBJ databases">
        <title>Evolution of pathogenesis and genome organization in the Tremellales.</title>
        <authorList>
            <person name="Cuomo C."/>
            <person name="Litvintseva A."/>
            <person name="Heitman J."/>
            <person name="Chen Y."/>
            <person name="Sun S."/>
            <person name="Springer D."/>
            <person name="Dromer F."/>
            <person name="Young S."/>
            <person name="Zeng Q."/>
            <person name="Chapman S."/>
            <person name="Gujja S."/>
            <person name="Saif S."/>
            <person name="Birren B."/>
        </authorList>
    </citation>
    <scope>NUCLEOTIDE SEQUENCE [LARGE SCALE GENOMIC DNA]</scope>
    <source>
        <strain evidence="2 3">CBS 7118</strain>
    </source>
</reference>
<dbReference type="AlphaFoldDB" id="A0A1E3IFJ5"/>
<dbReference type="SUPFAM" id="SSF53335">
    <property type="entry name" value="S-adenosyl-L-methionine-dependent methyltransferases"/>
    <property type="match status" value="1"/>
</dbReference>